<organism evidence="2">
    <name type="scientific">Tanacetum cinerariifolium</name>
    <name type="common">Dalmatian daisy</name>
    <name type="synonym">Chrysanthemum cinerariifolium</name>
    <dbReference type="NCBI Taxonomy" id="118510"/>
    <lineage>
        <taxon>Eukaryota</taxon>
        <taxon>Viridiplantae</taxon>
        <taxon>Streptophyta</taxon>
        <taxon>Embryophyta</taxon>
        <taxon>Tracheophyta</taxon>
        <taxon>Spermatophyta</taxon>
        <taxon>Magnoliopsida</taxon>
        <taxon>eudicotyledons</taxon>
        <taxon>Gunneridae</taxon>
        <taxon>Pentapetalae</taxon>
        <taxon>asterids</taxon>
        <taxon>campanulids</taxon>
        <taxon>Asterales</taxon>
        <taxon>Asteraceae</taxon>
        <taxon>Asteroideae</taxon>
        <taxon>Anthemideae</taxon>
        <taxon>Anthemidinae</taxon>
        <taxon>Tanacetum</taxon>
    </lineage>
</organism>
<reference evidence="2" key="1">
    <citation type="journal article" date="2019" name="Sci. Rep.">
        <title>Draft genome of Tanacetum cinerariifolium, the natural source of mosquito coil.</title>
        <authorList>
            <person name="Yamashiro T."/>
            <person name="Shiraishi A."/>
            <person name="Satake H."/>
            <person name="Nakayama K."/>
        </authorList>
    </citation>
    <scope>NUCLEOTIDE SEQUENCE</scope>
</reference>
<evidence type="ECO:0000313" key="2">
    <source>
        <dbReference type="EMBL" id="GEU43680.1"/>
    </source>
</evidence>
<sequence length="535" mass="61837">MVAFLSKSDASAGFDQIVDFLNAQVIQYALMGKRVVVSEDFIRHDLRLDDADGVQCLPNEEIFTELARMGYQKPPPKLTFYKVFFSAQWKLLIHTHVQCISAKWTAWNEFSCSMASAVISLATGRKFNFSKYIFDSMVRNVDSPKEKEVEMPAASNPPSPSNKPLPPPQELITTPPQAQPAPPSSPPQEQQTKTSEVAQALEIFKLKRRVKKLEKKRISKSSGLKRLRKRRKDDDNATIKDASTAETTVFDYEEVTMTMAQTLIKMKAEKARLLDEQIAKRLHDEEVKQAVAREKQENDDLKKAKVLQQQYVDKQENIDWNIVVKQIQEKNLDNIKKYQSLKRKPISIVQSKKNMIVYLRNMVGYKMEHFRGMTYDKVRPIFGRDYKKVQTLFKPDKDVEEPTKKRVAEETLLLESFKKLKAVEVLSSHSTQDSPTDDPKEMSKEDVQNMLKIVPLSEFKVEALQVKYYLIDWEIHYEGSRSYWKIIRVGGITEAYQSFKDMLKGFDREDLDALWRLVKEKFSTSVPTVDKEKAL</sequence>
<feature type="region of interest" description="Disordered" evidence="1">
    <location>
        <begin position="214"/>
        <end position="239"/>
    </location>
</feature>
<evidence type="ECO:0000256" key="1">
    <source>
        <dbReference type="SAM" id="MobiDB-lite"/>
    </source>
</evidence>
<feature type="region of interest" description="Disordered" evidence="1">
    <location>
        <begin position="145"/>
        <end position="195"/>
    </location>
</feature>
<gene>
    <name evidence="2" type="ORF">Tci_015658</name>
</gene>
<feature type="compositionally biased region" description="Pro residues" evidence="1">
    <location>
        <begin position="155"/>
        <end position="169"/>
    </location>
</feature>
<feature type="compositionally biased region" description="Pro residues" evidence="1">
    <location>
        <begin position="177"/>
        <end position="186"/>
    </location>
</feature>
<proteinExistence type="predicted"/>
<dbReference type="AlphaFoldDB" id="A0A6L2K4F2"/>
<evidence type="ECO:0008006" key="3">
    <source>
        <dbReference type="Google" id="ProtNLM"/>
    </source>
</evidence>
<feature type="compositionally biased region" description="Basic residues" evidence="1">
    <location>
        <begin position="214"/>
        <end position="231"/>
    </location>
</feature>
<name>A0A6L2K4F2_TANCI</name>
<dbReference type="EMBL" id="BKCJ010001742">
    <property type="protein sequence ID" value="GEU43680.1"/>
    <property type="molecule type" value="Genomic_DNA"/>
</dbReference>
<protein>
    <recommendedName>
        <fullName evidence="3">Synaptobrevin, longin-like domain protein</fullName>
    </recommendedName>
</protein>
<accession>A0A6L2K4F2</accession>
<comment type="caution">
    <text evidence="2">The sequence shown here is derived from an EMBL/GenBank/DDBJ whole genome shotgun (WGS) entry which is preliminary data.</text>
</comment>